<evidence type="ECO:0000313" key="2">
    <source>
        <dbReference type="Proteomes" id="UP000596929"/>
    </source>
</evidence>
<gene>
    <name evidence="1" type="ORF">H8S20_15050</name>
</gene>
<reference evidence="1 2" key="1">
    <citation type="submission" date="2020-08" db="EMBL/GenBank/DDBJ databases">
        <title>Genome public.</title>
        <authorList>
            <person name="Liu C."/>
            <person name="Sun Q."/>
        </authorList>
    </citation>
    <scope>NUCLEOTIDE SEQUENCE [LARGE SCALE GENOMIC DNA]</scope>
    <source>
        <strain evidence="1 2">NSJ-6</strain>
    </source>
</reference>
<comment type="caution">
    <text evidence="1">The sequence shown here is derived from an EMBL/GenBank/DDBJ whole genome shotgun (WGS) entry which is preliminary data.</text>
</comment>
<sequence>MIKIERYRVIIEVLCRHYEMSDLDLMTLLKNKECKYLFLLLLSEYGCLEKEKLVSELIFSSNKSINYNLKKAEEKLLINKQFRDNYSILEKTVKND</sequence>
<name>A0ABR7DFJ4_9CLOT</name>
<evidence type="ECO:0008006" key="3">
    <source>
        <dbReference type="Google" id="ProtNLM"/>
    </source>
</evidence>
<accession>A0ABR7DFJ4</accession>
<dbReference type="Proteomes" id="UP000596929">
    <property type="component" value="Unassembled WGS sequence"/>
</dbReference>
<dbReference type="RefSeq" id="WP_186860602.1">
    <property type="nucleotide sequence ID" value="NZ_JACOOO010000035.1"/>
</dbReference>
<organism evidence="1 2">
    <name type="scientific">Clostridium hominis</name>
    <dbReference type="NCBI Taxonomy" id="2763036"/>
    <lineage>
        <taxon>Bacteria</taxon>
        <taxon>Bacillati</taxon>
        <taxon>Bacillota</taxon>
        <taxon>Clostridia</taxon>
        <taxon>Eubacteriales</taxon>
        <taxon>Clostridiaceae</taxon>
        <taxon>Clostridium</taxon>
    </lineage>
</organism>
<evidence type="ECO:0000313" key="1">
    <source>
        <dbReference type="EMBL" id="MBC5630180.1"/>
    </source>
</evidence>
<protein>
    <recommendedName>
        <fullName evidence="3">Ribose 5-phosphate isomerase</fullName>
    </recommendedName>
</protein>
<proteinExistence type="predicted"/>
<keyword evidence="2" id="KW-1185">Reference proteome</keyword>
<dbReference type="EMBL" id="JACOOO010000035">
    <property type="protein sequence ID" value="MBC5630180.1"/>
    <property type="molecule type" value="Genomic_DNA"/>
</dbReference>